<evidence type="ECO:0000256" key="1">
    <source>
        <dbReference type="SAM" id="MobiDB-lite"/>
    </source>
</evidence>
<dbReference type="PANTHER" id="PTHR12277:SF81">
    <property type="entry name" value="PROTEIN ABHD13"/>
    <property type="match status" value="1"/>
</dbReference>
<proteinExistence type="predicted"/>
<dbReference type="Gene3D" id="3.40.50.1820">
    <property type="entry name" value="alpha/beta hydrolase"/>
    <property type="match status" value="1"/>
</dbReference>
<gene>
    <name evidence="3" type="ORF">AKO1_009188</name>
</gene>
<evidence type="ECO:0000313" key="3">
    <source>
        <dbReference type="EMBL" id="KAL0489468.1"/>
    </source>
</evidence>
<name>A0AAW2ZHW8_9EUKA</name>
<organism evidence="3 4">
    <name type="scientific">Acrasis kona</name>
    <dbReference type="NCBI Taxonomy" id="1008807"/>
    <lineage>
        <taxon>Eukaryota</taxon>
        <taxon>Discoba</taxon>
        <taxon>Heterolobosea</taxon>
        <taxon>Tetramitia</taxon>
        <taxon>Eutetramitia</taxon>
        <taxon>Acrasidae</taxon>
        <taxon>Acrasis</taxon>
    </lineage>
</organism>
<feature type="domain" description="Peptidase S9 prolyl oligopeptidase catalytic" evidence="2">
    <location>
        <begin position="142"/>
        <end position="260"/>
    </location>
</feature>
<protein>
    <recommendedName>
        <fullName evidence="2">Peptidase S9 prolyl oligopeptidase catalytic domain-containing protein</fullName>
    </recommendedName>
</protein>
<dbReference type="InterPro" id="IPR001375">
    <property type="entry name" value="Peptidase_S9_cat"/>
</dbReference>
<evidence type="ECO:0000313" key="4">
    <source>
        <dbReference type="Proteomes" id="UP001431209"/>
    </source>
</evidence>
<keyword evidence="4" id="KW-1185">Reference proteome</keyword>
<sequence>MGQLIGKFLFQPPEPPSYQYDNSMIWLKCPPVKEKKKGGGLLSSSESDPDFGLDSSSTTISKRELQNCAVDVPGLFLPYNGSDLCLLYSHGNATDLGQMKPYLDTLRSFLKINVFSYEYQGYGISRPHVKPTEARVNCSIEAAVEYLFNVKQIPYNKIIVFGTSLGTGPTTYIAAKDKYNFRGVILQSPFTSVVRIKFNKLPDAIDLFKNVDIIDKIECPVLIIHGKSDDVVPFEHGQILFDKLQKKAQYKPLFIDYAGHNNIIEIMSMERYLKHLFKFIIYLNEYQQKLKQSQEAEAQVTN</sequence>
<dbReference type="GO" id="GO:0006508">
    <property type="term" value="P:proteolysis"/>
    <property type="evidence" value="ECO:0007669"/>
    <property type="project" value="InterPro"/>
</dbReference>
<comment type="caution">
    <text evidence="3">The sequence shown here is derived from an EMBL/GenBank/DDBJ whole genome shotgun (WGS) entry which is preliminary data.</text>
</comment>
<dbReference type="Proteomes" id="UP001431209">
    <property type="component" value="Unassembled WGS sequence"/>
</dbReference>
<dbReference type="Pfam" id="PF00326">
    <property type="entry name" value="Peptidase_S9"/>
    <property type="match status" value="1"/>
</dbReference>
<accession>A0AAW2ZHW8</accession>
<dbReference type="GO" id="GO:0008236">
    <property type="term" value="F:serine-type peptidase activity"/>
    <property type="evidence" value="ECO:0007669"/>
    <property type="project" value="InterPro"/>
</dbReference>
<dbReference type="PANTHER" id="PTHR12277">
    <property type="entry name" value="ALPHA/BETA HYDROLASE DOMAIN-CONTAINING PROTEIN"/>
    <property type="match status" value="1"/>
</dbReference>
<dbReference type="AlphaFoldDB" id="A0AAW2ZHW8"/>
<reference evidence="3 4" key="1">
    <citation type="submission" date="2024-03" db="EMBL/GenBank/DDBJ databases">
        <title>The Acrasis kona genome and developmental transcriptomes reveal deep origins of eukaryotic multicellular pathways.</title>
        <authorList>
            <person name="Sheikh S."/>
            <person name="Fu C.-J."/>
            <person name="Brown M.W."/>
            <person name="Baldauf S.L."/>
        </authorList>
    </citation>
    <scope>NUCLEOTIDE SEQUENCE [LARGE SCALE GENOMIC DNA]</scope>
    <source>
        <strain evidence="3 4">ATCC MYA-3509</strain>
    </source>
</reference>
<dbReference type="EMBL" id="JAOPGA020001558">
    <property type="protein sequence ID" value="KAL0489468.1"/>
    <property type="molecule type" value="Genomic_DNA"/>
</dbReference>
<feature type="region of interest" description="Disordered" evidence="1">
    <location>
        <begin position="38"/>
        <end position="57"/>
    </location>
</feature>
<evidence type="ECO:0000259" key="2">
    <source>
        <dbReference type="Pfam" id="PF00326"/>
    </source>
</evidence>
<dbReference type="InterPro" id="IPR029058">
    <property type="entry name" value="AB_hydrolase_fold"/>
</dbReference>
<dbReference type="SUPFAM" id="SSF53474">
    <property type="entry name" value="alpha/beta-Hydrolases"/>
    <property type="match status" value="1"/>
</dbReference>